<keyword evidence="4" id="KW-1185">Reference proteome</keyword>
<feature type="compositionally biased region" description="Polar residues" evidence="1">
    <location>
        <begin position="85"/>
        <end position="95"/>
    </location>
</feature>
<gene>
    <name evidence="3" type="ORF">IQ17_06438</name>
</gene>
<feature type="transmembrane region" description="Helical" evidence="2">
    <location>
        <begin position="45"/>
        <end position="68"/>
    </location>
</feature>
<sequence>MLGARSEDCCTAVALSLTGRDGWHVWLYRRSVTRDESSCYNSSYMMLRAISALFVLSIVLIVAVLGTLSRGSSSPSASEYAVSAPTSSAQRGASPQKLANNYYSSSTGASASIDLSSLAKDSANPIAERKPPQSAPVRLQSNGTTSTKTYINTHYGFSIEYPPGSEIEVRSEPSEFVFKGTYGTIFVLPTFVMGYGGMGCSREKEQTILAGKAVQWTEIRCGQSYVELVINFVDPPLPWRRGETPMREGNVIIAVTASDQVEAARDIIGSFQFFQ</sequence>
<keyword evidence="2" id="KW-1133">Transmembrane helix</keyword>
<dbReference type="EMBL" id="VLKL01000029">
    <property type="protein sequence ID" value="TWH96156.1"/>
    <property type="molecule type" value="Genomic_DNA"/>
</dbReference>
<dbReference type="AlphaFoldDB" id="A0A562KLA3"/>
<feature type="region of interest" description="Disordered" evidence="1">
    <location>
        <begin position="124"/>
        <end position="144"/>
    </location>
</feature>
<reference evidence="3 4" key="1">
    <citation type="journal article" date="2015" name="Stand. Genomic Sci.">
        <title>Genomic Encyclopedia of Bacterial and Archaeal Type Strains, Phase III: the genomes of soil and plant-associated and newly described type strains.</title>
        <authorList>
            <person name="Whitman W.B."/>
            <person name="Woyke T."/>
            <person name="Klenk H.P."/>
            <person name="Zhou Y."/>
            <person name="Lilburn T.G."/>
            <person name="Beck B.J."/>
            <person name="De Vos P."/>
            <person name="Vandamme P."/>
            <person name="Eisen J.A."/>
            <person name="Garrity G."/>
            <person name="Hugenholtz P."/>
            <person name="Kyrpides N.C."/>
        </authorList>
    </citation>
    <scope>NUCLEOTIDE SEQUENCE [LARGE SCALE GENOMIC DNA]</scope>
    <source>
        <strain evidence="3 4">CGMCC 1.10947</strain>
    </source>
</reference>
<keyword evidence="2" id="KW-0812">Transmembrane</keyword>
<feature type="region of interest" description="Disordered" evidence="1">
    <location>
        <begin position="70"/>
        <end position="95"/>
    </location>
</feature>
<comment type="caution">
    <text evidence="3">The sequence shown here is derived from an EMBL/GenBank/DDBJ whole genome shotgun (WGS) entry which is preliminary data.</text>
</comment>
<accession>A0A562KLA3</accession>
<evidence type="ECO:0000313" key="3">
    <source>
        <dbReference type="EMBL" id="TWH96156.1"/>
    </source>
</evidence>
<name>A0A562KLA3_9BRAD</name>
<keyword evidence="2" id="KW-0472">Membrane</keyword>
<protein>
    <submittedName>
        <fullName evidence="3">Uncharacterized protein</fullName>
    </submittedName>
</protein>
<organism evidence="3 4">
    <name type="scientific">Bradyrhizobium daqingense</name>
    <dbReference type="NCBI Taxonomy" id="993502"/>
    <lineage>
        <taxon>Bacteria</taxon>
        <taxon>Pseudomonadati</taxon>
        <taxon>Pseudomonadota</taxon>
        <taxon>Alphaproteobacteria</taxon>
        <taxon>Hyphomicrobiales</taxon>
        <taxon>Nitrobacteraceae</taxon>
        <taxon>Bradyrhizobium</taxon>
    </lineage>
</organism>
<feature type="compositionally biased region" description="Low complexity" evidence="1">
    <location>
        <begin position="70"/>
        <end position="84"/>
    </location>
</feature>
<evidence type="ECO:0000256" key="2">
    <source>
        <dbReference type="SAM" id="Phobius"/>
    </source>
</evidence>
<evidence type="ECO:0000256" key="1">
    <source>
        <dbReference type="SAM" id="MobiDB-lite"/>
    </source>
</evidence>
<dbReference type="Proteomes" id="UP000317176">
    <property type="component" value="Unassembled WGS sequence"/>
</dbReference>
<proteinExistence type="predicted"/>
<evidence type="ECO:0000313" key="4">
    <source>
        <dbReference type="Proteomes" id="UP000317176"/>
    </source>
</evidence>